<dbReference type="eggNOG" id="COG3266">
    <property type="taxonomic scope" value="Bacteria"/>
</dbReference>
<sequence>MLSRPRPPTPKCNLLPNHFHHFVAPQSSAIIGGFFRIVLTLMAASLVCVVIVMNPAPLVAQSNYGETPQTNLAPIQSPATGVSPYGQSTIAPPPGVANGAPNGSYGSSIYASPNFATPPRPNTAPVSGSLFDPYASAAAAPNSFAVPQYTPTPLGSPVPLNSAAGAYPPATGNAAYPNGGLLNGLFSGSMFTQGSTSAPYQGATYQGNGFATGFGGGTAVPYDAGSIYTGAPPTYPGTGMPYQGGTGYPGTAIPPPGLDPYPSAAYPSGSPSTLFPGGFSGSPSSLFPGGFSSPEAVSAYRMLNGPRIRHTFIGGGDGATDVGYNQTDASIGFAFPNFLFSTRPLFVVPSFSLYLFDGPSTPAAAPTRMLPSNAYAASIDFGWQTDPNQIVGAELGVRVGAYTDFDTFNSDSIRVLGKGLASFRLTPTSTLKGGVYYLDRLDTKLLPAGGLLWQPNPYTRFDIFFPEPKMAKYWRTIGTRDVWWYLAGEYGGDSWTLSDTLLAPDGERVDINQINAMFGFEWGNSQLLRTGQRSGFIEAGISFDRELLYEQSVSGNTSLEEAFILRAGIGY</sequence>
<evidence type="ECO:0000313" key="2">
    <source>
        <dbReference type="Proteomes" id="UP000001025"/>
    </source>
</evidence>
<dbReference type="EnsemblBacteria" id="CAD74442">
    <property type="protein sequence ID" value="CAD74442"/>
    <property type="gene ID" value="RB5797"/>
</dbReference>
<dbReference type="Proteomes" id="UP000001025">
    <property type="component" value="Chromosome"/>
</dbReference>
<evidence type="ECO:0000313" key="1">
    <source>
        <dbReference type="EMBL" id="CAD74442.1"/>
    </source>
</evidence>
<dbReference type="PATRIC" id="fig|243090.15.peg.2792"/>
<dbReference type="EMBL" id="BX294143">
    <property type="protein sequence ID" value="CAD74442.1"/>
    <property type="molecule type" value="Genomic_DNA"/>
</dbReference>
<dbReference type="HOGENOM" id="CLU_477232_0_0_0"/>
<name>Q7UR98_RHOBA</name>
<protein>
    <submittedName>
        <fullName evidence="1">Uncharacterized protein</fullName>
    </submittedName>
</protein>
<gene>
    <name evidence="1" type="ordered locus">RB5797</name>
</gene>
<dbReference type="STRING" id="243090.RB5797"/>
<keyword evidence="2" id="KW-1185">Reference proteome</keyword>
<dbReference type="OrthoDB" id="249490at2"/>
<dbReference type="InParanoid" id="Q7UR98"/>
<reference evidence="1 2" key="1">
    <citation type="journal article" date="2003" name="Proc. Natl. Acad. Sci. U.S.A.">
        <title>Complete genome sequence of the marine planctomycete Pirellula sp. strain 1.</title>
        <authorList>
            <person name="Gloeckner F.O."/>
            <person name="Kube M."/>
            <person name="Bauer M."/>
            <person name="Teeling H."/>
            <person name="Lombardot T."/>
            <person name="Ludwig W."/>
            <person name="Gade D."/>
            <person name="Beck A."/>
            <person name="Borzym K."/>
            <person name="Heitmann K."/>
            <person name="Rabus R."/>
            <person name="Schlesner H."/>
            <person name="Amann R."/>
            <person name="Reinhardt R."/>
        </authorList>
    </citation>
    <scope>NUCLEOTIDE SEQUENCE [LARGE SCALE GENOMIC DNA]</scope>
    <source>
        <strain evidence="2">DSM 10527 / NCIMB 13988 / SH1</strain>
    </source>
</reference>
<proteinExistence type="predicted"/>
<dbReference type="AlphaFoldDB" id="Q7UR98"/>
<organism evidence="1 2">
    <name type="scientific">Rhodopirellula baltica (strain DSM 10527 / NCIMB 13988 / SH1)</name>
    <dbReference type="NCBI Taxonomy" id="243090"/>
    <lineage>
        <taxon>Bacteria</taxon>
        <taxon>Pseudomonadati</taxon>
        <taxon>Planctomycetota</taxon>
        <taxon>Planctomycetia</taxon>
        <taxon>Pirellulales</taxon>
        <taxon>Pirellulaceae</taxon>
        <taxon>Rhodopirellula</taxon>
    </lineage>
</organism>
<dbReference type="KEGG" id="rba:RB5797"/>
<accession>Q7UR98</accession>